<name>A0A0G1JPY4_9BACT</name>
<organism evidence="4 5">
    <name type="scientific">Candidatus Gottesmanbacteria bacterium GW2011_GWA2_44_17</name>
    <dbReference type="NCBI Taxonomy" id="1618444"/>
    <lineage>
        <taxon>Bacteria</taxon>
        <taxon>Candidatus Gottesmaniibacteriota</taxon>
    </lineage>
</organism>
<dbReference type="PANTHER" id="PTHR30576:SF10">
    <property type="entry name" value="SLL5057 PROTEIN"/>
    <property type="match status" value="1"/>
</dbReference>
<dbReference type="InterPro" id="IPR003362">
    <property type="entry name" value="Bact_transf"/>
</dbReference>
<dbReference type="PANTHER" id="PTHR30576">
    <property type="entry name" value="COLANIC BIOSYNTHESIS UDP-GLUCOSE LIPID CARRIER TRANSFERASE"/>
    <property type="match status" value="1"/>
</dbReference>
<evidence type="ECO:0000313" key="5">
    <source>
        <dbReference type="Proteomes" id="UP000034063"/>
    </source>
</evidence>
<keyword evidence="2" id="KW-0472">Membrane</keyword>
<dbReference type="GO" id="GO:0016780">
    <property type="term" value="F:phosphotransferase activity, for other substituted phosphate groups"/>
    <property type="evidence" value="ECO:0007669"/>
    <property type="project" value="TreeGrafter"/>
</dbReference>
<evidence type="ECO:0000313" key="4">
    <source>
        <dbReference type="EMBL" id="KKT46022.1"/>
    </source>
</evidence>
<dbReference type="EMBL" id="LCIB01000034">
    <property type="protein sequence ID" value="KKT46022.1"/>
    <property type="molecule type" value="Genomic_DNA"/>
</dbReference>
<keyword evidence="4" id="KW-0808">Transferase</keyword>
<accession>A0A0G1JPY4</accession>
<comment type="caution">
    <text evidence="4">The sequence shown here is derived from an EMBL/GenBank/DDBJ whole genome shotgun (WGS) entry which is preliminary data.</text>
</comment>
<proteinExistence type="inferred from homology"/>
<sequence>MIVSFLYHIFVFFLIVMTLPLQIVISILIVISSGLPILFKQIRIGKKNKPFIMYKFRTMAHGSDKLQKRLQKHNEADGPVFKIHNDPRYTKAGKFLSHTGMDELPQLWNVLKGDMALIGPRPLPLEEACRLAKWQKRRHTIKPGIISPWVLNGYHSRPFSEWMKSDITYAKQKSLRYDAGVCFQMIPYLGKLFIQEIREDV</sequence>
<evidence type="ECO:0000256" key="2">
    <source>
        <dbReference type="SAM" id="Phobius"/>
    </source>
</evidence>
<feature type="domain" description="Bacterial sugar transferase" evidence="3">
    <location>
        <begin position="9"/>
        <end position="186"/>
    </location>
</feature>
<dbReference type="Proteomes" id="UP000034063">
    <property type="component" value="Unassembled WGS sequence"/>
</dbReference>
<dbReference type="AlphaFoldDB" id="A0A0G1JPY4"/>
<keyword evidence="2" id="KW-1133">Transmembrane helix</keyword>
<keyword evidence="2" id="KW-0812">Transmembrane</keyword>
<reference evidence="4 5" key="1">
    <citation type="journal article" date="2015" name="Nature">
        <title>rRNA introns, odd ribosomes, and small enigmatic genomes across a large radiation of phyla.</title>
        <authorList>
            <person name="Brown C.T."/>
            <person name="Hug L.A."/>
            <person name="Thomas B.C."/>
            <person name="Sharon I."/>
            <person name="Castelle C.J."/>
            <person name="Singh A."/>
            <person name="Wilkins M.J."/>
            <person name="Williams K.H."/>
            <person name="Banfield J.F."/>
        </authorList>
    </citation>
    <scope>NUCLEOTIDE SEQUENCE [LARGE SCALE GENOMIC DNA]</scope>
</reference>
<comment type="similarity">
    <text evidence="1">Belongs to the bacterial sugar transferase family.</text>
</comment>
<evidence type="ECO:0000256" key="1">
    <source>
        <dbReference type="ARBA" id="ARBA00006464"/>
    </source>
</evidence>
<evidence type="ECO:0000259" key="3">
    <source>
        <dbReference type="Pfam" id="PF02397"/>
    </source>
</evidence>
<protein>
    <submittedName>
        <fullName evidence="4">Undecaprenyl-phosphate galactose phosphotransferase</fullName>
    </submittedName>
</protein>
<gene>
    <name evidence="4" type="ORF">UW37_C0034G0007</name>
</gene>
<dbReference type="Pfam" id="PF02397">
    <property type="entry name" value="Bac_transf"/>
    <property type="match status" value="1"/>
</dbReference>
<feature type="transmembrane region" description="Helical" evidence="2">
    <location>
        <begin position="6"/>
        <end position="39"/>
    </location>
</feature>